<dbReference type="EMBL" id="LR900695">
    <property type="protein sequence ID" value="CAD7246593.1"/>
    <property type="molecule type" value="Genomic_DNA"/>
</dbReference>
<organism evidence="3">
    <name type="scientific">Darwinula stevensoni</name>
    <dbReference type="NCBI Taxonomy" id="69355"/>
    <lineage>
        <taxon>Eukaryota</taxon>
        <taxon>Metazoa</taxon>
        <taxon>Ecdysozoa</taxon>
        <taxon>Arthropoda</taxon>
        <taxon>Crustacea</taxon>
        <taxon>Oligostraca</taxon>
        <taxon>Ostracoda</taxon>
        <taxon>Podocopa</taxon>
        <taxon>Podocopida</taxon>
        <taxon>Darwinulocopina</taxon>
        <taxon>Darwinuloidea</taxon>
        <taxon>Darwinulidae</taxon>
        <taxon>Darwinula</taxon>
    </lineage>
</organism>
<protein>
    <submittedName>
        <fullName evidence="3">Uncharacterized protein</fullName>
    </submittedName>
</protein>
<evidence type="ECO:0000256" key="2">
    <source>
        <dbReference type="SAM" id="MobiDB-lite"/>
    </source>
</evidence>
<keyword evidence="1" id="KW-0175">Coiled coil</keyword>
<dbReference type="EMBL" id="CAJPEV010001178">
    <property type="protein sequence ID" value="CAG0891198.1"/>
    <property type="molecule type" value="Genomic_DNA"/>
</dbReference>
<name>A0A7R8XA98_9CRUS</name>
<gene>
    <name evidence="3" type="ORF">DSTB1V02_LOCUS6441</name>
</gene>
<dbReference type="Proteomes" id="UP000677054">
    <property type="component" value="Unassembled WGS sequence"/>
</dbReference>
<accession>A0A7R8XA98</accession>
<evidence type="ECO:0000313" key="3">
    <source>
        <dbReference type="EMBL" id="CAD7246593.1"/>
    </source>
</evidence>
<evidence type="ECO:0000256" key="1">
    <source>
        <dbReference type="SAM" id="Coils"/>
    </source>
</evidence>
<keyword evidence="4" id="KW-1185">Reference proteome</keyword>
<feature type="region of interest" description="Disordered" evidence="2">
    <location>
        <begin position="1"/>
        <end position="83"/>
    </location>
</feature>
<reference evidence="3" key="1">
    <citation type="submission" date="2020-11" db="EMBL/GenBank/DDBJ databases">
        <authorList>
            <person name="Tran Van P."/>
        </authorList>
    </citation>
    <scope>NUCLEOTIDE SEQUENCE</scope>
</reference>
<evidence type="ECO:0000313" key="4">
    <source>
        <dbReference type="Proteomes" id="UP000677054"/>
    </source>
</evidence>
<feature type="compositionally biased region" description="Basic and acidic residues" evidence="2">
    <location>
        <begin position="52"/>
        <end position="83"/>
    </location>
</feature>
<dbReference type="AlphaFoldDB" id="A0A7R8XA98"/>
<sequence>MFYQAKEGDASQSGNGDTAPKSPGVRRFQQIHHLWDQRSSPSGPNQDGDEGDNAREEMNGRSGEDNERKLTNGVHREPPEVIHNDKYVNDDLSLTTQQLREEVKRLRKEVTQRDKRIRELQGQIRLLTSHPS</sequence>
<feature type="coiled-coil region" evidence="1">
    <location>
        <begin position="89"/>
        <end position="123"/>
    </location>
</feature>
<proteinExistence type="predicted"/>